<dbReference type="GO" id="GO:0006887">
    <property type="term" value="P:exocytosis"/>
    <property type="evidence" value="ECO:0007669"/>
    <property type="project" value="EnsemblProtists"/>
</dbReference>
<dbReference type="Proteomes" id="UP000007797">
    <property type="component" value="Unassembled WGS sequence"/>
</dbReference>
<dbReference type="SMART" id="SM00324">
    <property type="entry name" value="RhoGAP"/>
    <property type="match status" value="1"/>
</dbReference>
<feature type="coiled-coil region" evidence="4">
    <location>
        <begin position="145"/>
        <end position="214"/>
    </location>
</feature>
<evidence type="ECO:0000259" key="7">
    <source>
        <dbReference type="PROSITE" id="PS51741"/>
    </source>
</evidence>
<feature type="compositionally biased region" description="Acidic residues" evidence="5">
    <location>
        <begin position="570"/>
        <end position="583"/>
    </location>
</feature>
<dbReference type="Gene3D" id="1.10.555.10">
    <property type="entry name" value="Rho GTPase activation protein"/>
    <property type="match status" value="1"/>
</dbReference>
<evidence type="ECO:0000256" key="1">
    <source>
        <dbReference type="ARBA" id="ARBA00022468"/>
    </source>
</evidence>
<dbReference type="GO" id="GO:0042331">
    <property type="term" value="P:phototaxis"/>
    <property type="evidence" value="ECO:0007669"/>
    <property type="project" value="EnsemblProtists"/>
</dbReference>
<dbReference type="GO" id="GO:0033298">
    <property type="term" value="P:contractile vacuole organization"/>
    <property type="evidence" value="ECO:0007669"/>
    <property type="project" value="EnsemblProtists"/>
</dbReference>
<evidence type="ECO:0000313" key="9">
    <source>
        <dbReference type="Proteomes" id="UP000007797"/>
    </source>
</evidence>
<evidence type="ECO:0000256" key="5">
    <source>
        <dbReference type="SAM" id="MobiDB-lite"/>
    </source>
</evidence>
<sequence>MATTAPATTTANNATAVNNSAPKYKFSDNLWDGFDLLCKKTESDLSSSKNILLFFKKRAELEDQHAKKLEKLVSKLINEPVPEINTVNSGWKKIVNATFTESENHTLLNTNTLNKVCQPFQAMIKDMENKRKKIVNEGVKLRADMKEMVDALKKSQAKYEKVSKDLEMTKLEIKDAREFADTNPDTITKLERRRERLEQEQAASDDEYKEQIKATNDFQHLFNVEKLPKILSDFEGFMLQHTHLTKTYWTNWSNILKEQPPLFQQSYDGVRRTVEQIDSQIDVQEFIKKNQMKKVVTSPYQYEPYVEGRLDKKKSSFAGFNTLKDQFFKKRDDGTPNGAPAYTSSGKLAVKEAILPTASFGVNLEELMAKQKDTHPNLEVPRAMVVLAESITSLKGHVSEGIFRVPGIVSSIKAYKLRIDQGNFDLSAIDDVRTPAALFKQWLRDIPEPIIPDTLYKSAIDNPAGSLELIKKIPPINLKVLTYLIHFVQIFTKYEFVAHSKMGTSNMGMIFAPTILRCPSNDPSVLLQNVNHEKAFAESLFANFPQSGDFLGLPVSMSDALKDEDDIEELQMDDDESGPDSDNEIIHDQNINSRHSQQIIYSSSQNYDEDDIYPPPQSTTPPPQQRPISTSYTSVDTTPPAYSTTPEPSPLNASSGSTTPGSSSPATSPPAQPRKTFAWTKGVSRSVTPSQPQ</sequence>
<reference evidence="9" key="1">
    <citation type="journal article" date="2011" name="Genome Res.">
        <title>Phylogeny-wide analysis of social amoeba genomes highlights ancient origins for complex intercellular communication.</title>
        <authorList>
            <person name="Heidel A.J."/>
            <person name="Lawal H.M."/>
            <person name="Felder M."/>
            <person name="Schilde C."/>
            <person name="Helps N.R."/>
            <person name="Tunggal B."/>
            <person name="Rivero F."/>
            <person name="John U."/>
            <person name="Schleicher M."/>
            <person name="Eichinger L."/>
            <person name="Platzer M."/>
            <person name="Noegel A.A."/>
            <person name="Schaap P."/>
            <person name="Gloeckner G."/>
        </authorList>
    </citation>
    <scope>NUCLEOTIDE SEQUENCE [LARGE SCALE GENOMIC DNA]</scope>
    <source>
        <strain evidence="9">SH3</strain>
    </source>
</reference>
<dbReference type="GeneID" id="14874219"/>
<evidence type="ECO:0000256" key="3">
    <source>
        <dbReference type="PROSITE-ProRule" id="PRU01077"/>
    </source>
</evidence>
<evidence type="ECO:0000313" key="8">
    <source>
        <dbReference type="EMBL" id="EGG21220.1"/>
    </source>
</evidence>
<dbReference type="STRING" id="1054147.F4PQV5"/>
<dbReference type="EMBL" id="GL883010">
    <property type="protein sequence ID" value="EGG21220.1"/>
    <property type="molecule type" value="Genomic_DNA"/>
</dbReference>
<dbReference type="InterPro" id="IPR000198">
    <property type="entry name" value="RhoGAP_dom"/>
</dbReference>
<dbReference type="AlphaFoldDB" id="F4PQV5"/>
<dbReference type="InterPro" id="IPR027267">
    <property type="entry name" value="AH/BAR_dom_sf"/>
</dbReference>
<dbReference type="InterPro" id="IPR001060">
    <property type="entry name" value="FCH_dom"/>
</dbReference>
<keyword evidence="9" id="KW-1185">Reference proteome</keyword>
<dbReference type="SUPFAM" id="SSF103657">
    <property type="entry name" value="BAR/IMD domain-like"/>
    <property type="match status" value="1"/>
</dbReference>
<accession>F4PQV5</accession>
<dbReference type="KEGG" id="dfa:DFA_01095"/>
<dbReference type="OrthoDB" id="437889at2759"/>
<dbReference type="SUPFAM" id="SSF48350">
    <property type="entry name" value="GTPase activation domain, GAP"/>
    <property type="match status" value="1"/>
</dbReference>
<dbReference type="FunFam" id="1.20.1270.60:FF:000060">
    <property type="entry name" value="Actin polymerization protein Bzz1"/>
    <property type="match status" value="1"/>
</dbReference>
<dbReference type="Pfam" id="PF00620">
    <property type="entry name" value="RhoGAP"/>
    <property type="match status" value="1"/>
</dbReference>
<dbReference type="Pfam" id="PF00611">
    <property type="entry name" value="FCH"/>
    <property type="match status" value="1"/>
</dbReference>
<keyword evidence="2 3" id="KW-0175">Coiled coil</keyword>
<evidence type="ECO:0000256" key="4">
    <source>
        <dbReference type="SAM" id="Coils"/>
    </source>
</evidence>
<keyword evidence="1" id="KW-0343">GTPase activation</keyword>
<protein>
    <submittedName>
        <fullName evidence="8">RhoGAP domain-containing protein</fullName>
    </submittedName>
</protein>
<dbReference type="GO" id="GO:0007165">
    <property type="term" value="P:signal transduction"/>
    <property type="evidence" value="ECO:0007669"/>
    <property type="project" value="InterPro"/>
</dbReference>
<feature type="compositionally biased region" description="Pro residues" evidence="5">
    <location>
        <begin position="613"/>
        <end position="625"/>
    </location>
</feature>
<name>F4PQV5_CACFS</name>
<dbReference type="GO" id="GO:0030587">
    <property type="term" value="P:sorocarp development"/>
    <property type="evidence" value="ECO:0007669"/>
    <property type="project" value="EnsemblProtists"/>
</dbReference>
<dbReference type="PANTHER" id="PTHR45876:SF7">
    <property type="entry name" value="GTPASE ACTIVATING PROTEIN HOMOLOG 2"/>
    <property type="match status" value="1"/>
</dbReference>
<dbReference type="InterPro" id="IPR031160">
    <property type="entry name" value="F_BAR_dom"/>
</dbReference>
<dbReference type="Gene3D" id="1.20.1270.60">
    <property type="entry name" value="Arfaptin homology (AH) domain/BAR domain"/>
    <property type="match status" value="1"/>
</dbReference>
<dbReference type="PANTHER" id="PTHR45876">
    <property type="entry name" value="FI04035P"/>
    <property type="match status" value="1"/>
</dbReference>
<proteinExistence type="predicted"/>
<evidence type="ECO:0000259" key="6">
    <source>
        <dbReference type="PROSITE" id="PS50238"/>
    </source>
</evidence>
<dbReference type="PROSITE" id="PS51741">
    <property type="entry name" value="F_BAR"/>
    <property type="match status" value="1"/>
</dbReference>
<dbReference type="PROSITE" id="PS50238">
    <property type="entry name" value="RHOGAP"/>
    <property type="match status" value="1"/>
</dbReference>
<feature type="compositionally biased region" description="Polar residues" evidence="5">
    <location>
        <begin position="632"/>
        <end position="646"/>
    </location>
</feature>
<feature type="compositionally biased region" description="Polar residues" evidence="5">
    <location>
        <begin position="683"/>
        <end position="693"/>
    </location>
</feature>
<feature type="compositionally biased region" description="Low complexity" evidence="5">
    <location>
        <begin position="653"/>
        <end position="666"/>
    </location>
</feature>
<dbReference type="CDD" id="cd07610">
    <property type="entry name" value="FCH_F-BAR"/>
    <property type="match status" value="1"/>
</dbReference>
<dbReference type="InterPro" id="IPR008936">
    <property type="entry name" value="Rho_GTPase_activation_prot"/>
</dbReference>
<feature type="region of interest" description="Disordered" evidence="5">
    <location>
        <begin position="570"/>
        <end position="693"/>
    </location>
</feature>
<dbReference type="GO" id="GO:0051490">
    <property type="term" value="P:negative regulation of filopodium assembly"/>
    <property type="evidence" value="ECO:0007669"/>
    <property type="project" value="EnsemblProtists"/>
</dbReference>
<dbReference type="SMART" id="SM00055">
    <property type="entry name" value="FCH"/>
    <property type="match status" value="1"/>
</dbReference>
<dbReference type="OMA" id="AMIKDME"/>
<feature type="domain" description="F-BAR" evidence="7">
    <location>
        <begin position="24"/>
        <end position="282"/>
    </location>
</feature>
<dbReference type="GO" id="GO:0005737">
    <property type="term" value="C:cytoplasm"/>
    <property type="evidence" value="ECO:0007669"/>
    <property type="project" value="TreeGrafter"/>
</dbReference>
<organism evidence="8 9">
    <name type="scientific">Cavenderia fasciculata</name>
    <name type="common">Slime mold</name>
    <name type="synonym">Dictyostelium fasciculatum</name>
    <dbReference type="NCBI Taxonomy" id="261658"/>
    <lineage>
        <taxon>Eukaryota</taxon>
        <taxon>Amoebozoa</taxon>
        <taxon>Evosea</taxon>
        <taxon>Eumycetozoa</taxon>
        <taxon>Dictyostelia</taxon>
        <taxon>Acytosteliales</taxon>
        <taxon>Cavenderiaceae</taxon>
        <taxon>Cavenderia</taxon>
    </lineage>
</organism>
<feature type="compositionally biased region" description="Low complexity" evidence="5">
    <location>
        <begin position="596"/>
        <end position="605"/>
    </location>
</feature>
<dbReference type="GO" id="GO:0005096">
    <property type="term" value="F:GTPase activator activity"/>
    <property type="evidence" value="ECO:0007669"/>
    <property type="project" value="UniProtKB-KW"/>
</dbReference>
<gene>
    <name evidence="8" type="primary">mgp2</name>
    <name evidence="8" type="ORF">DFA_01095</name>
</gene>
<feature type="domain" description="Rho-GAP" evidence="6">
    <location>
        <begin position="362"/>
        <end position="548"/>
    </location>
</feature>
<evidence type="ECO:0000256" key="2">
    <source>
        <dbReference type="ARBA" id="ARBA00023054"/>
    </source>
</evidence>
<dbReference type="RefSeq" id="XP_004359070.1">
    <property type="nucleotide sequence ID" value="XM_004359013.1"/>
</dbReference>